<reference evidence="2" key="1">
    <citation type="journal article" date="2020" name="mSystems">
        <title>Genome- and Community-Level Interaction Insights into Carbon Utilization and Element Cycling Functions of Hydrothermarchaeota in Hydrothermal Sediment.</title>
        <authorList>
            <person name="Zhou Z."/>
            <person name="Liu Y."/>
            <person name="Xu W."/>
            <person name="Pan J."/>
            <person name="Luo Z.H."/>
            <person name="Li M."/>
        </authorList>
    </citation>
    <scope>NUCLEOTIDE SEQUENCE [LARGE SCALE GENOMIC DNA]</scope>
    <source>
        <strain evidence="2">HyVt-185</strain>
    </source>
</reference>
<protein>
    <submittedName>
        <fullName evidence="2">DUF460 domain-containing protein</fullName>
    </submittedName>
</protein>
<dbReference type="EMBL" id="DQZR01000039">
    <property type="protein sequence ID" value="HDM35822.1"/>
    <property type="molecule type" value="Genomic_DNA"/>
</dbReference>
<dbReference type="Pfam" id="PF04312">
    <property type="entry name" value="DUF460"/>
    <property type="match status" value="1"/>
</dbReference>
<evidence type="ECO:0000256" key="1">
    <source>
        <dbReference type="SAM" id="Coils"/>
    </source>
</evidence>
<dbReference type="PANTHER" id="PTHR40707">
    <property type="entry name" value="POSSIBLE NUCLEASE OF RNASE H FOLD, RUVC/YQGF FAMILY"/>
    <property type="match status" value="1"/>
</dbReference>
<dbReference type="Proteomes" id="UP000885863">
    <property type="component" value="Unassembled WGS sequence"/>
</dbReference>
<dbReference type="InterPro" id="IPR007408">
    <property type="entry name" value="DUF460"/>
</dbReference>
<accession>A0A7C1B9F0</accession>
<organism evidence="2">
    <name type="scientific">Candidatus Syntropharchaeum butanivorans</name>
    <dbReference type="NCBI Taxonomy" id="1839936"/>
    <lineage>
        <taxon>Archaea</taxon>
        <taxon>Methanobacteriati</taxon>
        <taxon>Methanobacteriota</taxon>
        <taxon>Stenosarchaea group</taxon>
        <taxon>Methanomicrobia</taxon>
        <taxon>Methanosarcinales</taxon>
        <taxon>ANME-2 cluster</taxon>
        <taxon>Candidatus Syntropharchaeum</taxon>
    </lineage>
</organism>
<dbReference type="AlphaFoldDB" id="A0A7C1B9F0"/>
<feature type="coiled-coil region" evidence="1">
    <location>
        <begin position="426"/>
        <end position="505"/>
    </location>
</feature>
<proteinExistence type="predicted"/>
<evidence type="ECO:0000313" key="2">
    <source>
        <dbReference type="EMBL" id="HDM35822.1"/>
    </source>
</evidence>
<name>A0A7C1B9F0_9EURY</name>
<sequence>MSDRVILGVDLARRSKCGRSYAVVVLNETRGTVERFPSISRFRLIRMIKRLKPEIVASDNIYELGNDKGRGDGSLAEFLRELPSRTKLVQVTGGVRRQPLNRLAKRLRITFNRFNPLDEANACALLARDGVGDEVLFFRDKTQIKVSRARSLGKGGWSQKRYGRRVHAAVKERTEEIKDILRESGLKYELSVKKGFGGYVSAIFLVDAKRDDIHISSGRSGDVQVKVSPLERERIEFVQQRNSPRRRYIIVGIDPGTTTGVAILDLNGNLIELSSSRTRTPAELIETIAEAGRPLIVASDVKPVPSGVDKIKRAFNAILHEPQESLAVDIKIALTKSFEYRNDHERDALAAALDAYNSHKAKFKQIEKKTPPGVDVDEVKARVLRGSKIDAAISSLLTDKRVDKPVSDRVEEEKVDEKVVELRSDLKSAYERIDLLKKYIEELELKIRDKETEIEDLRAEIRMILSHERRMALRSKELKRRDSEIKRLKRVIWELKEENKMLLSRIEHLKSVRKQEMRGERLPLKVIDSFNRNAIMRSMEEYGIRKGDILLFKDASGGGESTVRMLGEIGIKAVVYLGEMSHMAADAFIELGIPAFRADELSIKMSDEIAVVDAKLFEMKMEEWRKEYGLLMKKQRERWVEELVDQYRMERERENR</sequence>
<gene>
    <name evidence="2" type="ORF">ENG09_01015</name>
</gene>
<keyword evidence="1" id="KW-0175">Coiled coil</keyword>
<dbReference type="PANTHER" id="PTHR40707:SF1">
    <property type="entry name" value="DUF460 DOMAIN-CONTAINING PROTEIN"/>
    <property type="match status" value="1"/>
</dbReference>
<comment type="caution">
    <text evidence="2">The sequence shown here is derived from an EMBL/GenBank/DDBJ whole genome shotgun (WGS) entry which is preliminary data.</text>
</comment>